<evidence type="ECO:0000259" key="10">
    <source>
        <dbReference type="PROSITE" id="PS50075"/>
    </source>
</evidence>
<keyword evidence="5 7" id="KW-0443">Lipid metabolism</keyword>
<evidence type="ECO:0000256" key="7">
    <source>
        <dbReference type="HAMAP-Rule" id="MF_01217"/>
    </source>
</evidence>
<organism evidence="11 12">
    <name type="scientific">Candidatus Gallilactobacillus intestinavium</name>
    <dbReference type="NCBI Taxonomy" id="2840838"/>
    <lineage>
        <taxon>Bacteria</taxon>
        <taxon>Bacillati</taxon>
        <taxon>Bacillota</taxon>
        <taxon>Bacilli</taxon>
        <taxon>Lactobacillales</taxon>
        <taxon>Lactobacillaceae</taxon>
        <taxon>Lactobacillaceae incertae sedis</taxon>
        <taxon>Candidatus Gallilactobacillus</taxon>
    </lineage>
</organism>
<dbReference type="GO" id="GO:0000036">
    <property type="term" value="F:acyl carrier activity"/>
    <property type="evidence" value="ECO:0007669"/>
    <property type="project" value="UniProtKB-UniRule"/>
</dbReference>
<dbReference type="InterPro" id="IPR003231">
    <property type="entry name" value="ACP"/>
</dbReference>
<comment type="PTM">
    <text evidence="9">4'-phosphopantetheine is transferred from CoA to a specific serine of apo-ACP by acpS.</text>
</comment>
<dbReference type="InterPro" id="IPR009081">
    <property type="entry name" value="PP-bd_ACP"/>
</dbReference>
<dbReference type="NCBIfam" id="NF002148">
    <property type="entry name" value="PRK00982.1-2"/>
    <property type="match status" value="1"/>
</dbReference>
<dbReference type="PANTHER" id="PTHR20863">
    <property type="entry name" value="ACYL CARRIER PROTEIN"/>
    <property type="match status" value="1"/>
</dbReference>
<dbReference type="GO" id="GO:0000035">
    <property type="term" value="F:acyl binding"/>
    <property type="evidence" value="ECO:0007669"/>
    <property type="project" value="TreeGrafter"/>
</dbReference>
<comment type="pathway">
    <text evidence="7 9">Lipid metabolism; fatty acid biosynthesis.</text>
</comment>
<evidence type="ECO:0000256" key="1">
    <source>
        <dbReference type="ARBA" id="ARBA00022450"/>
    </source>
</evidence>
<accession>A0A9D9H8Z2</accession>
<dbReference type="HAMAP" id="MF_01217">
    <property type="entry name" value="Acyl_carrier"/>
    <property type="match status" value="1"/>
</dbReference>
<evidence type="ECO:0000256" key="4">
    <source>
        <dbReference type="ARBA" id="ARBA00022832"/>
    </source>
</evidence>
<name>A0A9D9H8Z2_9LACO</name>
<comment type="PTM">
    <text evidence="7">4'-phosphopantetheine is transferred from CoA to a specific serine of apo-ACP by AcpS. This modification is essential for activity because fatty acids are bound in thioester linkage to the sulfhydryl of the prosthetic group.</text>
</comment>
<dbReference type="Gene3D" id="1.10.1200.10">
    <property type="entry name" value="ACP-like"/>
    <property type="match status" value="1"/>
</dbReference>
<dbReference type="Proteomes" id="UP000823614">
    <property type="component" value="Unassembled WGS sequence"/>
</dbReference>
<reference evidence="11" key="2">
    <citation type="journal article" date="2021" name="PeerJ">
        <title>Extensive microbial diversity within the chicken gut microbiome revealed by metagenomics and culture.</title>
        <authorList>
            <person name="Gilroy R."/>
            <person name="Ravi A."/>
            <person name="Getino M."/>
            <person name="Pursley I."/>
            <person name="Horton D.L."/>
            <person name="Alikhan N.F."/>
            <person name="Baker D."/>
            <person name="Gharbi K."/>
            <person name="Hall N."/>
            <person name="Watson M."/>
            <person name="Adriaenssens E.M."/>
            <person name="Foster-Nyarko E."/>
            <person name="Jarju S."/>
            <person name="Secka A."/>
            <person name="Antonio M."/>
            <person name="Oren A."/>
            <person name="Chaudhuri R.R."/>
            <person name="La Ragione R."/>
            <person name="Hildebrand F."/>
            <person name="Pallen M.J."/>
        </authorList>
    </citation>
    <scope>NUCLEOTIDE SEQUENCE</scope>
    <source>
        <strain evidence="11">C6-149</strain>
    </source>
</reference>
<evidence type="ECO:0000256" key="3">
    <source>
        <dbReference type="ARBA" id="ARBA00022553"/>
    </source>
</evidence>
<dbReference type="InterPro" id="IPR036736">
    <property type="entry name" value="ACP-like_sf"/>
</dbReference>
<evidence type="ECO:0000256" key="9">
    <source>
        <dbReference type="RuleBase" id="RU003545"/>
    </source>
</evidence>
<keyword evidence="4 7" id="KW-0276">Fatty acid metabolism</keyword>
<dbReference type="NCBIfam" id="NF002150">
    <property type="entry name" value="PRK00982.1-4"/>
    <property type="match status" value="1"/>
</dbReference>
<comment type="function">
    <text evidence="7 9">Carrier of the growing fatty acid chain in fatty acid biosynthesis.</text>
</comment>
<dbReference type="PROSITE" id="PS50075">
    <property type="entry name" value="CARRIER"/>
    <property type="match status" value="1"/>
</dbReference>
<dbReference type="NCBIfam" id="TIGR00517">
    <property type="entry name" value="acyl_carrier"/>
    <property type="match status" value="1"/>
</dbReference>
<dbReference type="GO" id="GO:0016020">
    <property type="term" value="C:membrane"/>
    <property type="evidence" value="ECO:0007669"/>
    <property type="project" value="GOC"/>
</dbReference>
<comment type="subcellular location">
    <subcellularLocation>
        <location evidence="7">Cytoplasm</location>
    </subcellularLocation>
</comment>
<keyword evidence="6 7" id="KW-0275">Fatty acid biosynthesis</keyword>
<dbReference type="Pfam" id="PF00550">
    <property type="entry name" value="PP-binding"/>
    <property type="match status" value="1"/>
</dbReference>
<gene>
    <name evidence="7 11" type="primary">acpP</name>
    <name evidence="11" type="ORF">IAA89_01460</name>
</gene>
<evidence type="ECO:0000256" key="5">
    <source>
        <dbReference type="ARBA" id="ARBA00023098"/>
    </source>
</evidence>
<dbReference type="EMBL" id="JADIMP010000027">
    <property type="protein sequence ID" value="MBO8441108.1"/>
    <property type="molecule type" value="Genomic_DNA"/>
</dbReference>
<evidence type="ECO:0000313" key="12">
    <source>
        <dbReference type="Proteomes" id="UP000823614"/>
    </source>
</evidence>
<keyword evidence="7" id="KW-0963">Cytoplasm</keyword>
<feature type="modified residue" description="O-(pantetheine 4'-phosphoryl)serine" evidence="7">
    <location>
        <position position="39"/>
    </location>
</feature>
<dbReference type="AlphaFoldDB" id="A0A9D9H8Z2"/>
<evidence type="ECO:0000313" key="11">
    <source>
        <dbReference type="EMBL" id="MBO8441108.1"/>
    </source>
</evidence>
<keyword evidence="1 7" id="KW-0596">Phosphopantetheine</keyword>
<proteinExistence type="inferred from homology"/>
<feature type="domain" description="Carrier" evidence="10">
    <location>
        <begin position="1"/>
        <end position="79"/>
    </location>
</feature>
<dbReference type="GO" id="GO:0005829">
    <property type="term" value="C:cytosol"/>
    <property type="evidence" value="ECO:0007669"/>
    <property type="project" value="TreeGrafter"/>
</dbReference>
<evidence type="ECO:0000256" key="8">
    <source>
        <dbReference type="NCBIfam" id="TIGR00517"/>
    </source>
</evidence>
<dbReference type="GO" id="GO:0009245">
    <property type="term" value="P:lipid A biosynthetic process"/>
    <property type="evidence" value="ECO:0007669"/>
    <property type="project" value="TreeGrafter"/>
</dbReference>
<comment type="caution">
    <text evidence="11">The sequence shown here is derived from an EMBL/GenBank/DDBJ whole genome shotgun (WGS) entry which is preliminary data.</text>
</comment>
<dbReference type="PANTHER" id="PTHR20863:SF76">
    <property type="entry name" value="CARRIER DOMAIN-CONTAINING PROTEIN"/>
    <property type="match status" value="1"/>
</dbReference>
<comment type="similarity">
    <text evidence="7">Belongs to the acyl carrier protein (ACP) family.</text>
</comment>
<evidence type="ECO:0000256" key="2">
    <source>
        <dbReference type="ARBA" id="ARBA00022516"/>
    </source>
</evidence>
<sequence>MEKQEILDKVREIISDKFNLDKDKINEELNLRTDIEADSIDFVEFVMQLEDTFGDEISDDDASKLTTVADVVNYIYDHQK</sequence>
<dbReference type="SUPFAM" id="SSF47336">
    <property type="entry name" value="ACP-like"/>
    <property type="match status" value="1"/>
</dbReference>
<keyword evidence="3 7" id="KW-0597">Phosphoprotein</keyword>
<evidence type="ECO:0000256" key="6">
    <source>
        <dbReference type="ARBA" id="ARBA00023160"/>
    </source>
</evidence>
<keyword evidence="2 7" id="KW-0444">Lipid biosynthesis</keyword>
<reference evidence="11" key="1">
    <citation type="submission" date="2020-10" db="EMBL/GenBank/DDBJ databases">
        <authorList>
            <person name="Gilroy R."/>
        </authorList>
    </citation>
    <scope>NUCLEOTIDE SEQUENCE</scope>
    <source>
        <strain evidence="11">C6-149</strain>
    </source>
</reference>
<protein>
    <recommendedName>
        <fullName evidence="7 8">Acyl carrier protein</fullName>
        <shortName evidence="7">ACP</shortName>
    </recommendedName>
</protein>